<keyword evidence="4" id="KW-0002">3D-structure</keyword>
<feature type="binding site" evidence="4">
    <location>
        <position position="154"/>
    </location>
    <ligand>
        <name>FAD</name>
        <dbReference type="ChEBI" id="CHEBI:57692"/>
    </ligand>
</feature>
<feature type="binding site" evidence="4">
    <location>
        <position position="273"/>
    </location>
    <ligand>
        <name>[4Fe-4S] cluster</name>
        <dbReference type="ChEBI" id="CHEBI:49883"/>
        <label>3</label>
    </ligand>
</feature>
<dbReference type="InterPro" id="IPR007525">
    <property type="entry name" value="FrhB_FdhB_C"/>
</dbReference>
<feature type="binding site" evidence="4">
    <location>
        <position position="111"/>
    </location>
    <ligand>
        <name>FAD</name>
        <dbReference type="ChEBI" id="CHEBI:57692"/>
    </ligand>
</feature>
<dbReference type="AlphaFoldDB" id="A0A7R9N9K9"/>
<feature type="binding site" evidence="4">
    <location>
        <position position="107"/>
    </location>
    <ligand>
        <name>FAD</name>
        <dbReference type="ChEBI" id="CHEBI:57692"/>
    </ligand>
</feature>
<feature type="binding site" evidence="4">
    <location>
        <position position="106"/>
    </location>
    <ligand>
        <name>FAD</name>
        <dbReference type="ChEBI" id="CHEBI:57692"/>
    </ligand>
</feature>
<dbReference type="EMBL" id="LR991654">
    <property type="protein sequence ID" value="CAD7775209.1"/>
    <property type="molecule type" value="Genomic_DNA"/>
</dbReference>
<dbReference type="PANTHER" id="PTHR31332">
    <property type="entry name" value="7-HYDROXYMETHYL CHLOROPHYLL A REDUCTASE, CHLOROPLASTIC"/>
    <property type="match status" value="1"/>
</dbReference>
<keyword evidence="4" id="KW-0285">Flavoprotein</keyword>
<keyword evidence="4" id="KW-0411">Iron-sulfur</keyword>
<keyword evidence="4" id="KW-0274">FAD</keyword>
<dbReference type="Proteomes" id="UP000595727">
    <property type="component" value="Chromosome 1"/>
</dbReference>
<dbReference type="PROSITE" id="PS00198">
    <property type="entry name" value="4FE4S_FER_1"/>
    <property type="match status" value="2"/>
</dbReference>
<feature type="binding site" evidence="4">
    <location>
        <position position="61"/>
    </location>
    <ligand>
        <name>[4Fe-4S] cluster</name>
        <dbReference type="ChEBI" id="CHEBI:49883"/>
        <label>2</label>
    </ligand>
</feature>
<dbReference type="PDB" id="8RJA">
    <property type="method" value="X-ray"/>
    <property type="resolution" value="1.97 A"/>
    <property type="chains" value="E/K=1-359"/>
</dbReference>
<dbReference type="InterPro" id="IPR017900">
    <property type="entry name" value="4Fe4S_Fe_S_CS"/>
</dbReference>
<dbReference type="Pfam" id="PF04422">
    <property type="entry name" value="FrhB_FdhB_N"/>
    <property type="match status" value="1"/>
</dbReference>
<name>A0A7R9N9K9_9EURY</name>
<dbReference type="Gene3D" id="3.30.70.20">
    <property type="match status" value="1"/>
</dbReference>
<feature type="binding site" evidence="4">
    <location>
        <position position="220"/>
    </location>
    <ligand>
        <name>FAD</name>
        <dbReference type="ChEBI" id="CHEBI:57692"/>
    </ligand>
</feature>
<dbReference type="GO" id="GO:0046872">
    <property type="term" value="F:metal ion binding"/>
    <property type="evidence" value="ECO:0007669"/>
    <property type="project" value="UniProtKB-KW"/>
</dbReference>
<feature type="binding site" evidence="4">
    <location>
        <position position="110"/>
    </location>
    <ligand>
        <name>FAD</name>
        <dbReference type="ChEBI" id="CHEBI:57692"/>
    </ligand>
</feature>
<feature type="binding site" evidence="4">
    <location>
        <position position="156"/>
    </location>
    <ligand>
        <name>FAD</name>
        <dbReference type="ChEBI" id="CHEBI:57692"/>
    </ligand>
</feature>
<dbReference type="Proteomes" id="UP000603930">
    <property type="component" value="Unassembled WGS sequence"/>
</dbReference>
<evidence type="ECO:0000313" key="3">
    <source>
        <dbReference type="EMBL" id="CAD7775209.1"/>
    </source>
</evidence>
<feature type="binding site" evidence="4">
    <location>
        <position position="290"/>
    </location>
    <ligand>
        <name>FAD</name>
        <dbReference type="ChEBI" id="CHEBI:57692"/>
    </ligand>
</feature>
<feature type="binding site" evidence="4">
    <location>
        <position position="298"/>
    </location>
    <ligand>
        <name>FAD</name>
        <dbReference type="ChEBI" id="CHEBI:57692"/>
    </ligand>
</feature>
<dbReference type="GO" id="GO:0051539">
    <property type="term" value="F:4 iron, 4 sulfur cluster binding"/>
    <property type="evidence" value="ECO:0007669"/>
    <property type="project" value="UniProtKB-KW"/>
</dbReference>
<feature type="binding site" evidence="4">
    <location>
        <position position="18"/>
    </location>
    <ligand>
        <name>[4Fe-4S] cluster</name>
        <dbReference type="ChEBI" id="CHEBI:49883"/>
        <label>1</label>
    </ligand>
</feature>
<keyword evidence="4" id="KW-0004">4Fe-4S</keyword>
<evidence type="ECO:0000259" key="1">
    <source>
        <dbReference type="PROSITE" id="PS51379"/>
    </source>
</evidence>
<organism evidence="3">
    <name type="scientific">Candidatus Methanoperedenaceae archaeon GB50</name>
    <dbReference type="NCBI Taxonomy" id="2691038"/>
    <lineage>
        <taxon>Archaea</taxon>
        <taxon>Methanobacteriati</taxon>
        <taxon>Methanobacteriota</taxon>
        <taxon>Stenosarchaea group</taxon>
        <taxon>Methanomicrobia</taxon>
        <taxon>Methanosarcinales</taxon>
        <taxon>ANME-2 cluster</taxon>
        <taxon>Candidatus Methanoperedentaceae</taxon>
    </lineage>
</organism>
<feature type="binding site" evidence="4">
    <location>
        <position position="112"/>
    </location>
    <ligand>
        <name>FAD</name>
        <dbReference type="ChEBI" id="CHEBI:57692"/>
    </ligand>
</feature>
<feature type="binding site" evidence="4">
    <location>
        <position position="24"/>
    </location>
    <ligand>
        <name>[4Fe-4S] cluster</name>
        <dbReference type="ChEBI" id="CHEBI:49883"/>
        <label>1</label>
    </ligand>
</feature>
<reference evidence="4" key="2">
    <citation type="journal article" date="2024" name="Nat. Commun.">
        <title>Ethane-oxidising archaea couple CO&amp;lt;sub&amp;gt;2&amp;lt;/sub&amp;gt; generation to F&amp;lt;sub&amp;gt;420&amp;lt;/sub&amp;gt; reduction.</title>
        <authorList>
            <person name="Lemaire O.N."/>
            <person name="Wegener G."/>
            <person name="Wagner T."/>
        </authorList>
    </citation>
    <scope>X-RAY CRYSTALLOGRAPHY (1.97 ANGSTROMS) IN COMPLEX WITH FAD AND [4FE-4S] CLUSTER</scope>
</reference>
<dbReference type="PANTHER" id="PTHR31332:SF0">
    <property type="entry name" value="7-HYDROXYMETHYL CHLOROPHYLL A REDUCTASE, CHLOROPLASTIC"/>
    <property type="match status" value="1"/>
</dbReference>
<feature type="binding site" evidence="4">
    <location>
        <position position="109"/>
    </location>
    <ligand>
        <name>FAD</name>
        <dbReference type="ChEBI" id="CHEBI:57692"/>
    </ligand>
</feature>
<gene>
    <name evidence="3" type="ORF">FHEFKHOI_01727</name>
    <name evidence="2" type="ORF">KBONHNOK_00193</name>
</gene>
<dbReference type="PROSITE" id="PS51379">
    <property type="entry name" value="4FE4S_FER_2"/>
    <property type="match status" value="1"/>
</dbReference>
<feature type="binding site" evidence="4">
    <location>
        <position position="58"/>
    </location>
    <ligand>
        <name>[4Fe-4S] cluster</name>
        <dbReference type="ChEBI" id="CHEBI:49883"/>
        <label>2</label>
    </ligand>
</feature>
<feature type="binding site" evidence="4">
    <location>
        <position position="68"/>
    </location>
    <ligand>
        <name>[4Fe-4S] cluster</name>
        <dbReference type="ChEBI" id="CHEBI:49883"/>
        <label>1</label>
    </ligand>
</feature>
<protein>
    <submittedName>
        <fullName evidence="3">Coenzyme F420 hydrogenase/dehydrogenase, beta subunit C terminus</fullName>
    </submittedName>
</protein>
<keyword evidence="4" id="KW-0547">Nucleotide-binding</keyword>
<feature type="binding site" evidence="4">
    <location>
        <position position="222"/>
    </location>
    <ligand>
        <name>FAD</name>
        <dbReference type="ChEBI" id="CHEBI:57692"/>
    </ligand>
</feature>
<feature type="binding site" evidence="4">
    <location>
        <position position="155"/>
    </location>
    <ligand>
        <name>FAD</name>
        <dbReference type="ChEBI" id="CHEBI:57692"/>
    </ligand>
</feature>
<dbReference type="InterPro" id="IPR007516">
    <property type="entry name" value="Co_F420_Hydgase/DH_bsu_N"/>
</dbReference>
<feature type="binding site" evidence="4">
    <location>
        <position position="219"/>
    </location>
    <ligand>
        <name>[4Fe-4S] cluster</name>
        <dbReference type="ChEBI" id="CHEBI:49883"/>
        <label>3</label>
    </ligand>
</feature>
<dbReference type="Pfam" id="PF04432">
    <property type="entry name" value="FrhB_FdhB_C"/>
    <property type="match status" value="1"/>
</dbReference>
<feature type="binding site" evidence="4">
    <location>
        <position position="276"/>
    </location>
    <ligand>
        <name>[4Fe-4S] cluster</name>
        <dbReference type="ChEBI" id="CHEBI:49883"/>
        <label>3</label>
    </ligand>
</feature>
<feature type="domain" description="4Fe-4S ferredoxin-type" evidence="1">
    <location>
        <begin position="9"/>
        <end position="38"/>
    </location>
</feature>
<feature type="binding site" evidence="4">
    <location>
        <position position="130"/>
    </location>
    <ligand>
        <name>FAD</name>
        <dbReference type="ChEBI" id="CHEBI:57692"/>
    </ligand>
</feature>
<dbReference type="InterPro" id="IPR045220">
    <property type="entry name" value="FRHB/FDHB/HCAR-like"/>
</dbReference>
<evidence type="ECO:0000313" key="2">
    <source>
        <dbReference type="EMBL" id="CAD7769344.1"/>
    </source>
</evidence>
<keyword evidence="4" id="KW-0408">Iron</keyword>
<feature type="binding site" evidence="4">
    <location>
        <position position="291"/>
    </location>
    <ligand>
        <name>FAD</name>
        <dbReference type="ChEBI" id="CHEBI:57692"/>
    </ligand>
</feature>
<reference evidence="3" key="1">
    <citation type="submission" date="2020-12" db="EMBL/GenBank/DDBJ databases">
        <authorList>
            <person name="Hahn"/>
            <person name="C.J."/>
            <person name="Laso-Perez"/>
            <person name="R."/>
            <person name="Vulcano"/>
            <person name="F."/>
            <person name="Vaziourakis"/>
            <person name="K.-M."/>
            <person name="Stokke"/>
            <person name="R."/>
            <person name="Steen"/>
            <person name="I.H."/>
            <person name="Teske"/>
            <person name="A."/>
            <person name="Boetius"/>
            <person name="A."/>
            <person name="Liebeke"/>
            <person name="M."/>
            <person name="Amann"/>
            <person name="R."/>
            <person name="Knittel"/>
            <person name="K. and Wegener. G."/>
        </authorList>
    </citation>
    <scope>NUCLEOTIDE SEQUENCE</scope>
    <source>
        <strain evidence="3">Gfbio:2ba61e4a-a911-483b-ba5e-e0ad8afd3b38:GoM-Arc1_E50</strain>
        <strain evidence="2">Gfbio:2ba61e4a-a911-483b-ba5e-e0ad8afd3b38:GoM-Arc1_E50_DN</strain>
    </source>
</reference>
<dbReference type="Pfam" id="PF12838">
    <property type="entry name" value="Fer4_7"/>
    <property type="match status" value="1"/>
</dbReference>
<feature type="binding site" evidence="4">
    <location>
        <position position="187"/>
    </location>
    <ligand>
        <name>[4Fe-4S] cluster</name>
        <dbReference type="ChEBI" id="CHEBI:49883"/>
        <label>3</label>
    </ligand>
</feature>
<accession>A0A7R9N9K9</accession>
<feature type="binding site" evidence="4">
    <location>
        <position position="21"/>
    </location>
    <ligand>
        <name>[4Fe-4S] cluster</name>
        <dbReference type="ChEBI" id="CHEBI:49883"/>
        <label>1</label>
    </ligand>
</feature>
<feature type="binding site" evidence="4">
    <location>
        <position position="152"/>
    </location>
    <ligand>
        <name>FAD</name>
        <dbReference type="ChEBI" id="CHEBI:57692"/>
    </ligand>
</feature>
<sequence length="359" mass="40416">MMNGYDQLVEEVIDAGICVSCGNCAAVCPLQYISMEEKKPVQDREKRDEIEKRSGLACNDCNLCAMSCPRIEPTYFWQKRELKRMEHEGEVKAARTTYKPIQDVCQDGGIVTTLFKYLLDSGRVDGVVVSQYNGDYNPVPVLAKREDDLLRAAGTRYTVSPAYSPLTDIKQLKDDGYERIAIVGTPCQIYALRKTQAIYNSQRLLIPHNIITFAIGLFCAEEFDDRILQDLEVDIADVTGFDVKKEGLIISLKSGEKKIIPHEDLEEYVREGCKICSDFNSPYADISVGSVGSPPGWSTVIVRTETGREIYQKLLEKGLIEETTVDEKGLKLIDKMAQKKINNAQTKIKERSNKESEEE</sequence>
<dbReference type="GO" id="GO:0000166">
    <property type="term" value="F:nucleotide binding"/>
    <property type="evidence" value="ECO:0007669"/>
    <property type="project" value="UniProtKB-KW"/>
</dbReference>
<feature type="binding site" evidence="4">
    <location>
        <position position="28"/>
    </location>
    <ligand>
        <name>[4Fe-4S] cluster</name>
        <dbReference type="ChEBI" id="CHEBI:49883"/>
        <label>2</label>
    </ligand>
</feature>
<dbReference type="EMBL" id="CAJIMI010000003">
    <property type="protein sequence ID" value="CAD7769344.1"/>
    <property type="molecule type" value="Genomic_DNA"/>
</dbReference>
<proteinExistence type="evidence at protein level"/>
<dbReference type="GO" id="GO:0052592">
    <property type="term" value="F:oxidoreductase activity, acting on CH or CH2 groups, with an iron-sulfur protein as acceptor"/>
    <property type="evidence" value="ECO:0007669"/>
    <property type="project" value="TreeGrafter"/>
</dbReference>
<evidence type="ECO:0007829" key="4">
    <source>
        <dbReference type="PDB" id="8RJA"/>
    </source>
</evidence>
<dbReference type="InterPro" id="IPR017896">
    <property type="entry name" value="4Fe4S_Fe-S-bd"/>
</dbReference>
<dbReference type="SUPFAM" id="SSF54862">
    <property type="entry name" value="4Fe-4S ferredoxins"/>
    <property type="match status" value="1"/>
</dbReference>
<keyword evidence="4" id="KW-0479">Metal-binding</keyword>
<feature type="binding site" evidence="4">
    <location>
        <position position="64"/>
    </location>
    <ligand>
        <name>[4Fe-4S] cluster</name>
        <dbReference type="ChEBI" id="CHEBI:49883"/>
        <label>2</label>
    </ligand>
</feature>
<dbReference type="SMR" id="A0A7R9N9K9"/>